<sequence>MGVEPIVKEGGGAHSFFFFIFFLERSLAGKRGGDLVLHGSSRSYDCGIEGREGEQEGEMDDGWCADPRRIQEYEEARLRVNARVSSSNAKEKGRTCT</sequence>
<comment type="caution">
    <text evidence="1">The sequence shown here is derived from an EMBL/GenBank/DDBJ whole genome shotgun (WGS) entry which is preliminary data.</text>
</comment>
<evidence type="ECO:0000313" key="2">
    <source>
        <dbReference type="Proteomes" id="UP000825935"/>
    </source>
</evidence>
<proteinExistence type="predicted"/>
<accession>A0A8T2SKI0</accession>
<name>A0A8T2SKI0_CERRI</name>
<protein>
    <submittedName>
        <fullName evidence="1">Uncharacterized protein</fullName>
    </submittedName>
</protein>
<evidence type="ECO:0000313" key="1">
    <source>
        <dbReference type="EMBL" id="KAH7352349.1"/>
    </source>
</evidence>
<keyword evidence="2" id="KW-1185">Reference proteome</keyword>
<dbReference type="AlphaFoldDB" id="A0A8T2SKI0"/>
<organism evidence="1 2">
    <name type="scientific">Ceratopteris richardii</name>
    <name type="common">Triangle waterfern</name>
    <dbReference type="NCBI Taxonomy" id="49495"/>
    <lineage>
        <taxon>Eukaryota</taxon>
        <taxon>Viridiplantae</taxon>
        <taxon>Streptophyta</taxon>
        <taxon>Embryophyta</taxon>
        <taxon>Tracheophyta</taxon>
        <taxon>Polypodiopsida</taxon>
        <taxon>Polypodiidae</taxon>
        <taxon>Polypodiales</taxon>
        <taxon>Pteridineae</taxon>
        <taxon>Pteridaceae</taxon>
        <taxon>Parkerioideae</taxon>
        <taxon>Ceratopteris</taxon>
    </lineage>
</organism>
<dbReference type="EMBL" id="CM035424">
    <property type="protein sequence ID" value="KAH7352349.1"/>
    <property type="molecule type" value="Genomic_DNA"/>
</dbReference>
<dbReference type="Proteomes" id="UP000825935">
    <property type="component" value="Chromosome 19"/>
</dbReference>
<gene>
    <name evidence="1" type="ORF">KP509_19G040900</name>
</gene>
<reference evidence="1" key="1">
    <citation type="submission" date="2021-08" db="EMBL/GenBank/DDBJ databases">
        <title>WGS assembly of Ceratopteris richardii.</title>
        <authorList>
            <person name="Marchant D.B."/>
            <person name="Chen G."/>
            <person name="Jenkins J."/>
            <person name="Shu S."/>
            <person name="Leebens-Mack J."/>
            <person name="Grimwood J."/>
            <person name="Schmutz J."/>
            <person name="Soltis P."/>
            <person name="Soltis D."/>
            <person name="Chen Z.-H."/>
        </authorList>
    </citation>
    <scope>NUCLEOTIDE SEQUENCE</scope>
    <source>
        <strain evidence="1">Whitten #5841</strain>
        <tissue evidence="1">Leaf</tissue>
    </source>
</reference>